<dbReference type="Proteomes" id="UP001202827">
    <property type="component" value="Unassembled WGS sequence"/>
</dbReference>
<comment type="caution">
    <text evidence="3">The sequence shown here is derived from an EMBL/GenBank/DDBJ whole genome shotgun (WGS) entry which is preliminary data.</text>
</comment>
<keyword evidence="2" id="KW-0732">Signal</keyword>
<gene>
    <name evidence="3" type="ORF">M0654_09635</name>
</gene>
<feature type="coiled-coil region" evidence="1">
    <location>
        <begin position="66"/>
        <end position="93"/>
    </location>
</feature>
<evidence type="ECO:0000313" key="3">
    <source>
        <dbReference type="EMBL" id="MCK8780243.1"/>
    </source>
</evidence>
<evidence type="ECO:0000313" key="4">
    <source>
        <dbReference type="Proteomes" id="UP001202827"/>
    </source>
</evidence>
<feature type="chain" id="PRO_5047489583" evidence="2">
    <location>
        <begin position="20"/>
        <end position="143"/>
    </location>
</feature>
<accession>A0ABT0IQW5</accession>
<evidence type="ECO:0000256" key="2">
    <source>
        <dbReference type="SAM" id="SignalP"/>
    </source>
</evidence>
<sequence length="143" mass="16141">MKLALSIPIALLLSVSAHAQQAETKGDSAPSTNRFQLERTEKGVVRLDTQTGAMTLCRDEDGVLACRMQPDERAAYEEELERLEKRVTALEERLSHTPPNALPTDEEVDRSLSIMERFLRTFMGIVGEFQDKRDAQKPQPDRT</sequence>
<dbReference type="EMBL" id="JALPRY010000010">
    <property type="protein sequence ID" value="MCK8780243.1"/>
    <property type="molecule type" value="Genomic_DNA"/>
</dbReference>
<name>A0ABT0IQW5_9HYPH</name>
<proteinExistence type="predicted"/>
<organism evidence="3 4">
    <name type="scientific">Neorhizobium turbinariae</name>
    <dbReference type="NCBI Taxonomy" id="2937795"/>
    <lineage>
        <taxon>Bacteria</taxon>
        <taxon>Pseudomonadati</taxon>
        <taxon>Pseudomonadota</taxon>
        <taxon>Alphaproteobacteria</taxon>
        <taxon>Hyphomicrobiales</taxon>
        <taxon>Rhizobiaceae</taxon>
        <taxon>Rhizobium/Agrobacterium group</taxon>
        <taxon>Neorhizobium</taxon>
    </lineage>
</organism>
<feature type="signal peptide" evidence="2">
    <location>
        <begin position="1"/>
        <end position="19"/>
    </location>
</feature>
<keyword evidence="4" id="KW-1185">Reference proteome</keyword>
<evidence type="ECO:0000256" key="1">
    <source>
        <dbReference type="SAM" id="Coils"/>
    </source>
</evidence>
<dbReference type="RefSeq" id="WP_248682896.1">
    <property type="nucleotide sequence ID" value="NZ_JALPRY010000010.1"/>
</dbReference>
<keyword evidence="1" id="KW-0175">Coiled coil</keyword>
<protein>
    <submittedName>
        <fullName evidence="3">Uncharacterized protein</fullName>
    </submittedName>
</protein>
<reference evidence="3 4" key="1">
    <citation type="submission" date="2022-04" db="EMBL/GenBank/DDBJ databases">
        <title>Rhizobium coralii sp. nov., isolated from coral Turbinaria peltata.</title>
        <authorList>
            <person name="Sun H."/>
        </authorList>
    </citation>
    <scope>NUCLEOTIDE SEQUENCE [LARGE SCALE GENOMIC DNA]</scope>
    <source>
        <strain evidence="3 4">NTR19</strain>
    </source>
</reference>